<feature type="region of interest" description="Disordered" evidence="1">
    <location>
        <begin position="111"/>
        <end position="147"/>
    </location>
</feature>
<dbReference type="EC" id="1.13.12.-" evidence="2"/>
<keyword evidence="2" id="KW-0560">Oxidoreductase</keyword>
<dbReference type="InterPro" id="IPR013785">
    <property type="entry name" value="Aldolase_TIM"/>
</dbReference>
<evidence type="ECO:0000313" key="3">
    <source>
        <dbReference type="Proteomes" id="UP001596356"/>
    </source>
</evidence>
<accession>A0ABW2AWB9</accession>
<keyword evidence="3" id="KW-1185">Reference proteome</keyword>
<reference evidence="3" key="1">
    <citation type="journal article" date="2019" name="Int. J. Syst. Evol. Microbiol.">
        <title>The Global Catalogue of Microorganisms (GCM) 10K type strain sequencing project: providing services to taxonomists for standard genome sequencing and annotation.</title>
        <authorList>
            <consortium name="The Broad Institute Genomics Platform"/>
            <consortium name="The Broad Institute Genome Sequencing Center for Infectious Disease"/>
            <person name="Wu L."/>
            <person name="Ma J."/>
        </authorList>
    </citation>
    <scope>NUCLEOTIDE SEQUENCE [LARGE SCALE GENOMIC DNA]</scope>
    <source>
        <strain evidence="3">NBRC 106593</strain>
    </source>
</reference>
<protein>
    <submittedName>
        <fullName evidence="2">NAD(P)H-dependent flavin oxidoreductase</fullName>
        <ecNumber evidence="2">1.13.12.-</ecNumber>
    </submittedName>
</protein>
<dbReference type="Gene3D" id="3.20.20.70">
    <property type="entry name" value="Aldolase class I"/>
    <property type="match status" value="1"/>
</dbReference>
<gene>
    <name evidence="2" type="ORF">ACFQBT_16045</name>
</gene>
<evidence type="ECO:0000313" key="2">
    <source>
        <dbReference type="EMBL" id="MFC6715240.1"/>
    </source>
</evidence>
<dbReference type="Proteomes" id="UP001596356">
    <property type="component" value="Unassembled WGS sequence"/>
</dbReference>
<comment type="caution">
    <text evidence="2">The sequence shown here is derived from an EMBL/GenBank/DDBJ whole genome shotgun (WGS) entry which is preliminary data.</text>
</comment>
<sequence>MALPPVLSGPLSVPVVASPMFIASGPDLVVAQCTSGIIGSFPALNARPASLLGDWLDEITERCNAFQKANPDAIVAPFAVNQIVHRSNDRLEQDMATIVEHQVPIVITSSAPAPRSTRRCIPTAGSSCTTSSTMPSRTRQSRREPTA</sequence>
<dbReference type="SUPFAM" id="SSF51412">
    <property type="entry name" value="Inosine monophosphate dehydrogenase (IMPDH)"/>
    <property type="match status" value="1"/>
</dbReference>
<dbReference type="PANTHER" id="PTHR42747:SF4">
    <property type="entry name" value="BLR1330 PROTEIN"/>
    <property type="match status" value="1"/>
</dbReference>
<name>A0ABW2AWB9_9MICO</name>
<dbReference type="GO" id="GO:0016491">
    <property type="term" value="F:oxidoreductase activity"/>
    <property type="evidence" value="ECO:0007669"/>
    <property type="project" value="UniProtKB-KW"/>
</dbReference>
<dbReference type="PANTHER" id="PTHR42747">
    <property type="entry name" value="NITRONATE MONOOXYGENASE-RELATED"/>
    <property type="match status" value="1"/>
</dbReference>
<proteinExistence type="predicted"/>
<evidence type="ECO:0000256" key="1">
    <source>
        <dbReference type="SAM" id="MobiDB-lite"/>
    </source>
</evidence>
<dbReference type="EMBL" id="JBHSWJ010000002">
    <property type="protein sequence ID" value="MFC6715240.1"/>
    <property type="molecule type" value="Genomic_DNA"/>
</dbReference>
<organism evidence="2 3">
    <name type="scientific">Branchiibius cervicis</name>
    <dbReference type="NCBI Taxonomy" id="908252"/>
    <lineage>
        <taxon>Bacteria</taxon>
        <taxon>Bacillati</taxon>
        <taxon>Actinomycetota</taxon>
        <taxon>Actinomycetes</taxon>
        <taxon>Micrococcales</taxon>
        <taxon>Dermacoccaceae</taxon>
        <taxon>Branchiibius</taxon>
    </lineage>
</organism>
<dbReference type="RefSeq" id="WP_377824204.1">
    <property type="nucleotide sequence ID" value="NZ_JBHSWJ010000002.1"/>
</dbReference>
<feature type="compositionally biased region" description="Polar residues" evidence="1">
    <location>
        <begin position="124"/>
        <end position="138"/>
    </location>
</feature>